<dbReference type="EnsemblProtists" id="PYU1_T004177">
    <property type="protein sequence ID" value="PYU1_T004177"/>
    <property type="gene ID" value="PYU1_G004167"/>
</dbReference>
<reference evidence="2" key="2">
    <citation type="submission" date="2010-04" db="EMBL/GenBank/DDBJ databases">
        <authorList>
            <person name="Buell R."/>
            <person name="Hamilton J."/>
            <person name="Hostetler J."/>
        </authorList>
    </citation>
    <scope>NUCLEOTIDE SEQUENCE [LARGE SCALE GENOMIC DNA]</scope>
    <source>
        <strain evidence="2">DAOM:BR144</strain>
    </source>
</reference>
<accession>K3WGT6</accession>
<proteinExistence type="predicted"/>
<name>K3WGT6_GLOUD</name>
<protein>
    <submittedName>
        <fullName evidence="1">Uncharacterized protein</fullName>
    </submittedName>
</protein>
<organism evidence="1 2">
    <name type="scientific">Globisporangium ultimum (strain ATCC 200006 / CBS 805.95 / DAOM BR144)</name>
    <name type="common">Pythium ultimum</name>
    <dbReference type="NCBI Taxonomy" id="431595"/>
    <lineage>
        <taxon>Eukaryota</taxon>
        <taxon>Sar</taxon>
        <taxon>Stramenopiles</taxon>
        <taxon>Oomycota</taxon>
        <taxon>Peronosporomycetes</taxon>
        <taxon>Pythiales</taxon>
        <taxon>Pythiaceae</taxon>
        <taxon>Globisporangium</taxon>
    </lineage>
</organism>
<dbReference type="InParanoid" id="K3WGT6"/>
<dbReference type="HOGENOM" id="CLU_184081_0_0_1"/>
<sequence>MSIFVRTFNAVTSAAYGPEDLSSGMGTPPSILPEYEWFWRSLSLGETYSLDASAALGKLSNA</sequence>
<evidence type="ECO:0000313" key="2">
    <source>
        <dbReference type="Proteomes" id="UP000019132"/>
    </source>
</evidence>
<reference evidence="1" key="3">
    <citation type="submission" date="2015-02" db="UniProtKB">
        <authorList>
            <consortium name="EnsemblProtists"/>
        </authorList>
    </citation>
    <scope>IDENTIFICATION</scope>
    <source>
        <strain evidence="1">DAOM BR144</strain>
    </source>
</reference>
<dbReference type="EMBL" id="GL376567">
    <property type="status" value="NOT_ANNOTATED_CDS"/>
    <property type="molecule type" value="Genomic_DNA"/>
</dbReference>
<dbReference type="Proteomes" id="UP000019132">
    <property type="component" value="Unassembled WGS sequence"/>
</dbReference>
<dbReference type="AlphaFoldDB" id="K3WGT6"/>
<reference evidence="2" key="1">
    <citation type="journal article" date="2010" name="Genome Biol.">
        <title>Genome sequence of the necrotrophic plant pathogen Pythium ultimum reveals original pathogenicity mechanisms and effector repertoire.</title>
        <authorList>
            <person name="Levesque C.A."/>
            <person name="Brouwer H."/>
            <person name="Cano L."/>
            <person name="Hamilton J.P."/>
            <person name="Holt C."/>
            <person name="Huitema E."/>
            <person name="Raffaele S."/>
            <person name="Robideau G.P."/>
            <person name="Thines M."/>
            <person name="Win J."/>
            <person name="Zerillo M.M."/>
            <person name="Beakes G.W."/>
            <person name="Boore J.L."/>
            <person name="Busam D."/>
            <person name="Dumas B."/>
            <person name="Ferriera S."/>
            <person name="Fuerstenberg S.I."/>
            <person name="Gachon C.M."/>
            <person name="Gaulin E."/>
            <person name="Govers F."/>
            <person name="Grenville-Briggs L."/>
            <person name="Horner N."/>
            <person name="Hostetler J."/>
            <person name="Jiang R.H."/>
            <person name="Johnson J."/>
            <person name="Krajaejun T."/>
            <person name="Lin H."/>
            <person name="Meijer H.J."/>
            <person name="Moore B."/>
            <person name="Morris P."/>
            <person name="Phuntmart V."/>
            <person name="Puiu D."/>
            <person name="Shetty J."/>
            <person name="Stajich J.E."/>
            <person name="Tripathy S."/>
            <person name="Wawra S."/>
            <person name="van West P."/>
            <person name="Whitty B.R."/>
            <person name="Coutinho P.M."/>
            <person name="Henrissat B."/>
            <person name="Martin F."/>
            <person name="Thomas P.D."/>
            <person name="Tyler B.M."/>
            <person name="De Vries R.P."/>
            <person name="Kamoun S."/>
            <person name="Yandell M."/>
            <person name="Tisserat N."/>
            <person name="Buell C.R."/>
        </authorList>
    </citation>
    <scope>NUCLEOTIDE SEQUENCE</scope>
    <source>
        <strain evidence="2">DAOM:BR144</strain>
    </source>
</reference>
<keyword evidence="2" id="KW-1185">Reference proteome</keyword>
<evidence type="ECO:0000313" key="1">
    <source>
        <dbReference type="EnsemblProtists" id="PYU1_T004177"/>
    </source>
</evidence>
<dbReference type="VEuPathDB" id="FungiDB:PYU1_G004167"/>
<dbReference type="eggNOG" id="ENOG502RWMZ">
    <property type="taxonomic scope" value="Eukaryota"/>
</dbReference>